<gene>
    <name evidence="2" type="ORF">GF1_15710</name>
</gene>
<feature type="transmembrane region" description="Helical" evidence="1">
    <location>
        <begin position="45"/>
        <end position="68"/>
    </location>
</feature>
<evidence type="ECO:0000313" key="3">
    <source>
        <dbReference type="Proteomes" id="UP001063350"/>
    </source>
</evidence>
<protein>
    <recommendedName>
        <fullName evidence="4">DUF4292 domain-containing protein</fullName>
    </recommendedName>
</protein>
<keyword evidence="1" id="KW-0472">Membrane</keyword>
<evidence type="ECO:0000313" key="2">
    <source>
        <dbReference type="EMBL" id="BCO09195.1"/>
    </source>
</evidence>
<dbReference type="Proteomes" id="UP001063350">
    <property type="component" value="Chromosome"/>
</dbReference>
<reference evidence="2" key="1">
    <citation type="submission" date="2020-12" db="EMBL/GenBank/DDBJ databases">
        <title>Desulfobium dissulfuricans gen. nov., sp. nov., a novel mesophilic, sulfate-reducing bacterium isolated from a deep-sea hydrothermal vent.</title>
        <authorList>
            <person name="Hashimoto Y."/>
            <person name="Tame A."/>
            <person name="Sawayama S."/>
            <person name="Miyazaki J."/>
            <person name="Takai K."/>
            <person name="Nakagawa S."/>
        </authorList>
    </citation>
    <scope>NUCLEOTIDE SEQUENCE</scope>
    <source>
        <strain evidence="2">GF1</strain>
    </source>
</reference>
<sequence length="304" mass="34614">MNSRWHRAVRLSVWWERLASGTFPERLPEEDHGRGEMMRWSRGPILFYLALLVPLLLVLGGCGTRGPVTVALDRVERPVAEEIWHRFIDRSCSLAVDADLRVGWKAWGQEGTVRATLLLQVPSFLRLALVDPLDRPVVLITGDGTSFTLVDNRTGEAYTGPVEAGFWKKYVPEVLADQELFFLLAGRLEAGRCKVQKIARDREGRGYWYTLRCADNLRHQVLLSDSGMMACHRILAGDELELEVTYEGTLGDFPCPWPRTLEIEGERVSGKIVLEFERIYSTEPVSPERFQLRLPSHVTLTRVR</sequence>
<dbReference type="RefSeq" id="WP_267929056.1">
    <property type="nucleotide sequence ID" value="NZ_AP024233.1"/>
</dbReference>
<keyword evidence="1" id="KW-1133">Transmembrane helix</keyword>
<proteinExistence type="predicted"/>
<keyword evidence="3" id="KW-1185">Reference proteome</keyword>
<organism evidence="2 3">
    <name type="scientific">Desulfolithobacter dissulfuricans</name>
    <dbReference type="NCBI Taxonomy" id="2795293"/>
    <lineage>
        <taxon>Bacteria</taxon>
        <taxon>Pseudomonadati</taxon>
        <taxon>Thermodesulfobacteriota</taxon>
        <taxon>Desulfobulbia</taxon>
        <taxon>Desulfobulbales</taxon>
        <taxon>Desulfobulbaceae</taxon>
        <taxon>Desulfolithobacter</taxon>
    </lineage>
</organism>
<evidence type="ECO:0008006" key="4">
    <source>
        <dbReference type="Google" id="ProtNLM"/>
    </source>
</evidence>
<dbReference type="KEGG" id="ddu:GF1_15710"/>
<accession>A0A915U1P3</accession>
<name>A0A915U1P3_9BACT</name>
<keyword evidence="1" id="KW-0812">Transmembrane</keyword>
<dbReference type="AlphaFoldDB" id="A0A915U1P3"/>
<evidence type="ECO:0000256" key="1">
    <source>
        <dbReference type="SAM" id="Phobius"/>
    </source>
</evidence>
<dbReference type="EMBL" id="AP024233">
    <property type="protein sequence ID" value="BCO09195.1"/>
    <property type="molecule type" value="Genomic_DNA"/>
</dbReference>